<dbReference type="CDD" id="cd02133">
    <property type="entry name" value="PA_C5a_like"/>
    <property type="match status" value="1"/>
</dbReference>
<dbReference type="InterPro" id="IPR010259">
    <property type="entry name" value="S8pro/Inhibitor_I9"/>
</dbReference>
<reference evidence="17 18" key="1">
    <citation type="submission" date="2018-01" db="EMBL/GenBank/DDBJ databases">
        <title>The whole genome sequencing and assembly of Paenibacillus chitinolyticus KCCM 41400 strain.</title>
        <authorList>
            <person name="Kim J.-Y."/>
            <person name="Park M.-K."/>
            <person name="Lee Y.-J."/>
            <person name="Yi H."/>
            <person name="Bahn Y.-S."/>
            <person name="Kim J.F."/>
            <person name="Lee D.-W."/>
        </authorList>
    </citation>
    <scope>NUCLEOTIDE SEQUENCE [LARGE SCALE GENOMIC DNA]</scope>
    <source>
        <strain evidence="17 18">KCCM 41400</strain>
    </source>
</reference>
<evidence type="ECO:0000256" key="10">
    <source>
        <dbReference type="RuleBase" id="RU003355"/>
    </source>
</evidence>
<evidence type="ECO:0000256" key="6">
    <source>
        <dbReference type="ARBA" id="ARBA00022801"/>
    </source>
</evidence>
<dbReference type="SUPFAM" id="SSF52025">
    <property type="entry name" value="PA domain"/>
    <property type="match status" value="1"/>
</dbReference>
<dbReference type="InterPro" id="IPR003137">
    <property type="entry name" value="PA_domain"/>
</dbReference>
<evidence type="ECO:0000259" key="13">
    <source>
        <dbReference type="Pfam" id="PF00082"/>
    </source>
</evidence>
<keyword evidence="7 9" id="KW-0720">Serine protease</keyword>
<dbReference type="OrthoDB" id="9798386at2"/>
<evidence type="ECO:0000256" key="5">
    <source>
        <dbReference type="ARBA" id="ARBA00022729"/>
    </source>
</evidence>
<dbReference type="InterPro" id="IPR023827">
    <property type="entry name" value="Peptidase_S8_Asp-AS"/>
</dbReference>
<dbReference type="PRINTS" id="PR00723">
    <property type="entry name" value="SUBTILISIN"/>
</dbReference>
<evidence type="ECO:0000313" key="17">
    <source>
        <dbReference type="EMBL" id="QAV16874.1"/>
    </source>
</evidence>
<feature type="domain" description="PA" evidence="14">
    <location>
        <begin position="460"/>
        <end position="511"/>
    </location>
</feature>
<dbReference type="InterPro" id="IPR034213">
    <property type="entry name" value="S8_Vpr-like"/>
</dbReference>
<keyword evidence="6 9" id="KW-0378">Hydrolase</keyword>
<evidence type="ECO:0000313" key="18">
    <source>
        <dbReference type="Proteomes" id="UP000288943"/>
    </source>
</evidence>
<accession>A0A410WRC0</accession>
<dbReference type="Pfam" id="PF02225">
    <property type="entry name" value="PA"/>
    <property type="match status" value="1"/>
</dbReference>
<evidence type="ECO:0000259" key="15">
    <source>
        <dbReference type="Pfam" id="PF05922"/>
    </source>
</evidence>
<dbReference type="GO" id="GO:0016020">
    <property type="term" value="C:membrane"/>
    <property type="evidence" value="ECO:0007669"/>
    <property type="project" value="InterPro"/>
</dbReference>
<organism evidence="17 18">
    <name type="scientific">Paenibacillus chitinolyticus</name>
    <dbReference type="NCBI Taxonomy" id="79263"/>
    <lineage>
        <taxon>Bacteria</taxon>
        <taxon>Bacillati</taxon>
        <taxon>Bacillota</taxon>
        <taxon>Bacilli</taxon>
        <taxon>Bacillales</taxon>
        <taxon>Paenibacillaceae</taxon>
        <taxon>Paenibacillus</taxon>
    </lineage>
</organism>
<evidence type="ECO:0000256" key="12">
    <source>
        <dbReference type="SAM" id="SignalP"/>
    </source>
</evidence>
<dbReference type="Gene3D" id="3.40.50.200">
    <property type="entry name" value="Peptidase S8/S53 domain"/>
    <property type="match status" value="2"/>
</dbReference>
<evidence type="ECO:0000256" key="8">
    <source>
        <dbReference type="PIRSR" id="PIRSR615500-1"/>
    </source>
</evidence>
<feature type="active site" description="Charge relay system" evidence="8 9">
    <location>
        <position position="636"/>
    </location>
</feature>
<dbReference type="EMBL" id="CP026520">
    <property type="protein sequence ID" value="QAV16874.1"/>
    <property type="molecule type" value="Genomic_DNA"/>
</dbReference>
<evidence type="ECO:0000256" key="7">
    <source>
        <dbReference type="ARBA" id="ARBA00022825"/>
    </source>
</evidence>
<feature type="signal peptide" evidence="12">
    <location>
        <begin position="1"/>
        <end position="30"/>
    </location>
</feature>
<dbReference type="InterPro" id="IPR050131">
    <property type="entry name" value="Peptidase_S8_subtilisin-like"/>
</dbReference>
<feature type="chain" id="PRO_5019121341" evidence="12">
    <location>
        <begin position="31"/>
        <end position="1090"/>
    </location>
</feature>
<keyword evidence="2" id="KW-0134">Cell wall</keyword>
<feature type="domain" description="Peptidase S8/S53" evidence="13">
    <location>
        <begin position="204"/>
        <end position="672"/>
    </location>
</feature>
<keyword evidence="3" id="KW-0964">Secreted</keyword>
<comment type="similarity">
    <text evidence="1 9 10">Belongs to the peptidase S8 family.</text>
</comment>
<dbReference type="Gene3D" id="3.50.30.30">
    <property type="match status" value="1"/>
</dbReference>
<feature type="active site" description="Charge relay system" evidence="8 9">
    <location>
        <position position="262"/>
    </location>
</feature>
<protein>
    <submittedName>
        <fullName evidence="17">Peptidase</fullName>
    </submittedName>
</protein>
<evidence type="ECO:0000256" key="9">
    <source>
        <dbReference type="PROSITE-ProRule" id="PRU01240"/>
    </source>
</evidence>
<evidence type="ECO:0000256" key="1">
    <source>
        <dbReference type="ARBA" id="ARBA00011073"/>
    </source>
</evidence>
<evidence type="ECO:0000259" key="14">
    <source>
        <dbReference type="Pfam" id="PF02225"/>
    </source>
</evidence>
<name>A0A410WRC0_9BACL</name>
<dbReference type="InterPro" id="IPR015500">
    <property type="entry name" value="Peptidase_S8_subtilisin-rel"/>
</dbReference>
<keyword evidence="4 9" id="KW-0645">Protease</keyword>
<dbReference type="Pfam" id="PF00082">
    <property type="entry name" value="Peptidase_S8"/>
    <property type="match status" value="1"/>
</dbReference>
<dbReference type="Pfam" id="PF05922">
    <property type="entry name" value="Inhibitor_I9"/>
    <property type="match status" value="1"/>
</dbReference>
<dbReference type="Proteomes" id="UP000288943">
    <property type="component" value="Chromosome"/>
</dbReference>
<proteinExistence type="inferred from homology"/>
<dbReference type="InterPro" id="IPR022398">
    <property type="entry name" value="Peptidase_S8_His-AS"/>
</dbReference>
<dbReference type="InterPro" id="IPR046450">
    <property type="entry name" value="PA_dom_sf"/>
</dbReference>
<dbReference type="SUPFAM" id="SSF52743">
    <property type="entry name" value="Subtilisin-like"/>
    <property type="match status" value="1"/>
</dbReference>
<dbReference type="GO" id="GO:0006508">
    <property type="term" value="P:proteolysis"/>
    <property type="evidence" value="ECO:0007669"/>
    <property type="project" value="UniProtKB-KW"/>
</dbReference>
<feature type="region of interest" description="Disordered" evidence="11">
    <location>
        <begin position="31"/>
        <end position="55"/>
    </location>
</feature>
<evidence type="ECO:0000256" key="3">
    <source>
        <dbReference type="ARBA" id="ARBA00022525"/>
    </source>
</evidence>
<sequence>MKNRHLIQKLSVMSLAFAFVAGTALPHASAAQSGKSIQPRTQLNGSLNPGTNSLPGQVKGYISPKLNTASTNSVRVIVQLQNQPVAVGKYAAKLGMSALAAESTESAITQEQTTLVSVAKNSGINLQVNYQYNTVLNGLEVTVPANKIPALAKLAGVKSIHPSANYFPIPVDEPKGLDVSSPNYDITPLKQIGADVAWAKGLTGKGLKVGVIDTGVDYLHPDLKDAYKGGYDSFEKDNDPYEEPPLTPEEDPYGTGFEGTSHGTHVSGTIVGRASNPSSDIVQKGVAYEADLYVYKVLGRNPETGRASGSSAQVIDGIEHAVKDGMNVINLSLGSDSEKDPNSPDVVAINNAVLGGVTAVIANGNAADKGPYYYSLGSPATSQLAISVGAVTSPKTQYTASVSEAVYTPLVSPGAAAVPPVTPAAAGYNLNVMAWETGQENFASILGTNPRDVVYVNLGQPQDYEGKDVTGKVVLISRGNLAFVDKIANAKQRGAKAAIIFNGNTERGDATKADLSESVIGRDGFVGSAAYLGDGFEYIPTFDMKGTEGRALARKALAAQGQTLKLAFGANYPKSEIPGDTMATFSSRGPNVDGDLSIKPDISAPGVSILSTWPAYGKQKPNASYNTAYSRISGTSMATPHVAGLALLLKQQHPDWSPLDIRAALANTSDKISDLDGKLYDVYSQGAGRVNVGTAVKTQALLQSVEPITILDKYWQPQAVTNYNPSVSFGLLAPGTNAQKELQLKNVSKQSVTYSAKVVLHPNVTSDPNAPTQTPDVTNLTAQLLGLQNGKLTVAAGASKGFYLSVTPKNNAVKGVYEGEVLLERSGQPSLHLPFAVHVGQDKPENGFGLQELEQTENAIYPDNRDGSPTTTDLSFRLTAKDVNAISLWAVGLDDKEIGILDEITRTDANGRLKLIEPGVYSFEGIDGSYVDGELDANGNLKVKQLAEGTYKLSVIAQKIDEFGNNVDGISYTAYSSLRIANLENDRVAKAKDDFTAKIVNTRKINQPVLQLPKTDGIVYKVTNSSNKAYIDNSGVLKFVPNSGIVNVELTVTLSSVKNPAVKTTVKVPVVLSKSSIPQRQTADESALAE</sequence>
<evidence type="ECO:0000256" key="11">
    <source>
        <dbReference type="SAM" id="MobiDB-lite"/>
    </source>
</evidence>
<dbReference type="PANTHER" id="PTHR43806">
    <property type="entry name" value="PEPTIDASE S8"/>
    <property type="match status" value="1"/>
</dbReference>
<feature type="domain" description="Inhibitor I9" evidence="15">
    <location>
        <begin position="76"/>
        <end position="166"/>
    </location>
</feature>
<dbReference type="AlphaFoldDB" id="A0A410WRC0"/>
<dbReference type="Pfam" id="PF06280">
    <property type="entry name" value="fn3_5"/>
    <property type="match status" value="1"/>
</dbReference>
<dbReference type="GeneID" id="95379141"/>
<dbReference type="InterPro" id="IPR036852">
    <property type="entry name" value="Peptidase_S8/S53_dom_sf"/>
</dbReference>
<evidence type="ECO:0000259" key="16">
    <source>
        <dbReference type="Pfam" id="PF06280"/>
    </source>
</evidence>
<dbReference type="KEGG" id="pchi:PC41400_03905"/>
<gene>
    <name evidence="17" type="ORF">PC41400_03905</name>
</gene>
<evidence type="ECO:0000256" key="2">
    <source>
        <dbReference type="ARBA" id="ARBA00022512"/>
    </source>
</evidence>
<dbReference type="CDD" id="cd07474">
    <property type="entry name" value="Peptidases_S8_subtilisin_Vpr-like"/>
    <property type="match status" value="1"/>
</dbReference>
<dbReference type="PROSITE" id="PS00136">
    <property type="entry name" value="SUBTILASE_ASP"/>
    <property type="match status" value="1"/>
</dbReference>
<dbReference type="RefSeq" id="WP_042232168.1">
    <property type="nucleotide sequence ID" value="NZ_CP026520.1"/>
</dbReference>
<dbReference type="InterPro" id="IPR000209">
    <property type="entry name" value="Peptidase_S8/S53_dom"/>
</dbReference>
<dbReference type="PANTHER" id="PTHR43806:SF65">
    <property type="entry name" value="SERINE PROTEASE APRX"/>
    <property type="match status" value="1"/>
</dbReference>
<dbReference type="PROSITE" id="PS00137">
    <property type="entry name" value="SUBTILASE_HIS"/>
    <property type="match status" value="1"/>
</dbReference>
<dbReference type="GO" id="GO:0004252">
    <property type="term" value="F:serine-type endopeptidase activity"/>
    <property type="evidence" value="ECO:0007669"/>
    <property type="project" value="UniProtKB-UniRule"/>
</dbReference>
<feature type="domain" description="C5a peptidase/Subtilisin-like protease SBT2-like Fn3-like" evidence="16">
    <location>
        <begin position="738"/>
        <end position="835"/>
    </location>
</feature>
<dbReference type="PROSITE" id="PS00138">
    <property type="entry name" value="SUBTILASE_SER"/>
    <property type="match status" value="1"/>
</dbReference>
<feature type="active site" description="Charge relay system" evidence="8 9">
    <location>
        <position position="213"/>
    </location>
</feature>
<evidence type="ECO:0000256" key="4">
    <source>
        <dbReference type="ARBA" id="ARBA00022670"/>
    </source>
</evidence>
<dbReference type="InterPro" id="IPR023828">
    <property type="entry name" value="Peptidase_S8_Ser-AS"/>
</dbReference>
<dbReference type="InterPro" id="IPR010435">
    <property type="entry name" value="C5a/SBT2-like_Fn3"/>
</dbReference>
<dbReference type="PROSITE" id="PS51892">
    <property type="entry name" value="SUBTILASE"/>
    <property type="match status" value="1"/>
</dbReference>
<keyword evidence="5 12" id="KW-0732">Signal</keyword>